<comment type="catalytic activity">
    <reaction evidence="13 14">
        <text>coproporphyrinogen III + 2 S-adenosyl-L-methionine = protoporphyrinogen IX + 2 5'-deoxyadenosine + 2 L-methionine + 2 CO2</text>
        <dbReference type="Rhea" id="RHEA:15425"/>
        <dbReference type="ChEBI" id="CHEBI:16526"/>
        <dbReference type="ChEBI" id="CHEBI:17319"/>
        <dbReference type="ChEBI" id="CHEBI:57307"/>
        <dbReference type="ChEBI" id="CHEBI:57309"/>
        <dbReference type="ChEBI" id="CHEBI:57844"/>
        <dbReference type="ChEBI" id="CHEBI:59789"/>
        <dbReference type="EC" id="1.3.98.3"/>
    </reaction>
</comment>
<evidence type="ECO:0000256" key="2">
    <source>
        <dbReference type="ARBA" id="ARBA00004785"/>
    </source>
</evidence>
<evidence type="ECO:0000256" key="12">
    <source>
        <dbReference type="ARBA" id="ARBA00023244"/>
    </source>
</evidence>
<keyword evidence="6 14" id="KW-0963">Cytoplasm</keyword>
<comment type="subunit">
    <text evidence="4">Monomer.</text>
</comment>
<dbReference type="InterPro" id="IPR058240">
    <property type="entry name" value="rSAM_sf"/>
</dbReference>
<dbReference type="InterPro" id="IPR034505">
    <property type="entry name" value="Coproporphyrinogen-III_oxidase"/>
</dbReference>
<dbReference type="Proteomes" id="UP000662703">
    <property type="component" value="Unassembled WGS sequence"/>
</dbReference>
<keyword evidence="17" id="KW-1185">Reference proteome</keyword>
<dbReference type="PIRSF" id="PIRSF000167">
    <property type="entry name" value="HemN"/>
    <property type="match status" value="1"/>
</dbReference>
<dbReference type="InterPro" id="IPR004558">
    <property type="entry name" value="Coprogen_oxidase_HemN"/>
</dbReference>
<dbReference type="NCBIfam" id="TIGR00538">
    <property type="entry name" value="hemN"/>
    <property type="match status" value="1"/>
</dbReference>
<evidence type="ECO:0000256" key="4">
    <source>
        <dbReference type="ARBA" id="ARBA00011245"/>
    </source>
</evidence>
<comment type="cofactor">
    <cofactor evidence="14">
        <name>[4Fe-4S] cluster</name>
        <dbReference type="ChEBI" id="CHEBI:49883"/>
    </cofactor>
    <text evidence="14">Binds 1 [4Fe-4S] cluster. The cluster is coordinated with 3 cysteines and an exchangeable S-adenosyl-L-methionine.</text>
</comment>
<dbReference type="PANTHER" id="PTHR13932:SF6">
    <property type="entry name" value="OXYGEN-INDEPENDENT COPROPORPHYRINOGEN III OXIDASE"/>
    <property type="match status" value="1"/>
</dbReference>
<evidence type="ECO:0000256" key="14">
    <source>
        <dbReference type="PIRNR" id="PIRNR000167"/>
    </source>
</evidence>
<comment type="subcellular location">
    <subcellularLocation>
        <location evidence="1 14">Cytoplasm</location>
    </subcellularLocation>
</comment>
<keyword evidence="5 14" id="KW-0004">4Fe-4S</keyword>
<keyword evidence="7 14" id="KW-0949">S-adenosyl-L-methionine</keyword>
<dbReference type="InterPro" id="IPR010723">
    <property type="entry name" value="HemN_C"/>
</dbReference>
<dbReference type="EMBL" id="ARXX01000103">
    <property type="protein sequence ID" value="MBF5058423.1"/>
    <property type="molecule type" value="Genomic_DNA"/>
</dbReference>
<proteinExistence type="inferred from homology"/>
<dbReference type="PANTHER" id="PTHR13932">
    <property type="entry name" value="COPROPORPHYRINIGEN III OXIDASE"/>
    <property type="match status" value="1"/>
</dbReference>
<dbReference type="SUPFAM" id="SSF102114">
    <property type="entry name" value="Radical SAM enzymes"/>
    <property type="match status" value="1"/>
</dbReference>
<dbReference type="Pfam" id="PF06969">
    <property type="entry name" value="HemN_C"/>
    <property type="match status" value="1"/>
</dbReference>
<dbReference type="Pfam" id="PF04055">
    <property type="entry name" value="Radical_SAM"/>
    <property type="match status" value="1"/>
</dbReference>
<comment type="pathway">
    <text evidence="2 14">Porphyrin-containing compound metabolism; protoporphyrin-IX biosynthesis; protoporphyrinogen-IX from coproporphyrinogen-III (AdoMet route): step 1/1.</text>
</comment>
<evidence type="ECO:0000256" key="6">
    <source>
        <dbReference type="ARBA" id="ARBA00022490"/>
    </source>
</evidence>
<name>A0ABS0AWA1_9GAMM</name>
<evidence type="ECO:0000259" key="15">
    <source>
        <dbReference type="PROSITE" id="PS51918"/>
    </source>
</evidence>
<sequence length="457" mass="52110">MTTWNPDLIRRFGGPGARYTSYPPATQFHEELRVEDVETAVEAGNRERRDLSLYCHIPFCATVCYYCACNRIVTANRRRAVDYLAHLKTELRHKASLVAPQRPVVQMHWGGGTPTFLNDAQITELVYDLARYFRLLEDDRGDYAMEIDPRTVDRSRLGLIRGLGFNRLSLGVQDLDPRVQQAVNRVQPLDMIRRVFDDAADFGFHSINADMIYGLPWQSESSLARSLEQLIELRPDRISMYNYAHLPARFKIQRQIAERALPSPSEKLAMQVRGGEMLQQAGYELIGMDHFALPDDEMAVARRQGRLHRNFQGYTLHGDADLIGFGVSSISDLGDVYAQAPKRLEDWEEAVAGGRWPLERGYKLNRDDRLRRAVIMGLLCDLRLDLAAFREQWGVDFTDYFADSLEQLGEFENLGLLCMEGSDLVITDAGRLVARALVQPFDRFAVTGQGERFSRII</sequence>
<evidence type="ECO:0000256" key="8">
    <source>
        <dbReference type="ARBA" id="ARBA00022723"/>
    </source>
</evidence>
<dbReference type="SMART" id="SM00729">
    <property type="entry name" value="Elp3"/>
    <property type="match status" value="1"/>
</dbReference>
<evidence type="ECO:0000256" key="1">
    <source>
        <dbReference type="ARBA" id="ARBA00004496"/>
    </source>
</evidence>
<reference evidence="16 17" key="1">
    <citation type="submission" date="2012-09" db="EMBL/GenBank/DDBJ databases">
        <title>Genome Sequence of alkane-degrading Bacterium Alcanivorax sp. 521-1.</title>
        <authorList>
            <person name="Lai Q."/>
            <person name="Shao Z."/>
        </authorList>
    </citation>
    <scope>NUCLEOTIDE SEQUENCE [LARGE SCALE GENOMIC DNA]</scope>
    <source>
        <strain evidence="16 17">521-1</strain>
    </source>
</reference>
<dbReference type="EC" id="1.3.98.3" evidence="14"/>
<keyword evidence="12 14" id="KW-0627">Porphyrin biosynthesis</keyword>
<dbReference type="Gene3D" id="3.30.750.200">
    <property type="match status" value="1"/>
</dbReference>
<evidence type="ECO:0000256" key="13">
    <source>
        <dbReference type="ARBA" id="ARBA00048321"/>
    </source>
</evidence>
<keyword evidence="8 14" id="KW-0479">Metal-binding</keyword>
<dbReference type="PROSITE" id="PS51918">
    <property type="entry name" value="RADICAL_SAM"/>
    <property type="match status" value="1"/>
</dbReference>
<comment type="caution">
    <text evidence="16">The sequence shown here is derived from an EMBL/GenBank/DDBJ whole genome shotgun (WGS) entry which is preliminary data.</text>
</comment>
<evidence type="ECO:0000313" key="17">
    <source>
        <dbReference type="Proteomes" id="UP000662703"/>
    </source>
</evidence>
<evidence type="ECO:0000256" key="3">
    <source>
        <dbReference type="ARBA" id="ARBA00005493"/>
    </source>
</evidence>
<evidence type="ECO:0000256" key="10">
    <source>
        <dbReference type="ARBA" id="ARBA00023004"/>
    </source>
</evidence>
<dbReference type="SFLD" id="SFLDG01065">
    <property type="entry name" value="anaerobic_coproporphyrinogen-I"/>
    <property type="match status" value="1"/>
</dbReference>
<evidence type="ECO:0000256" key="7">
    <source>
        <dbReference type="ARBA" id="ARBA00022691"/>
    </source>
</evidence>
<dbReference type="SFLD" id="SFLDS00029">
    <property type="entry name" value="Radical_SAM"/>
    <property type="match status" value="1"/>
</dbReference>
<dbReference type="InterPro" id="IPR006638">
    <property type="entry name" value="Elp3/MiaA/NifB-like_rSAM"/>
</dbReference>
<evidence type="ECO:0000256" key="5">
    <source>
        <dbReference type="ARBA" id="ARBA00022485"/>
    </source>
</evidence>
<comment type="similarity">
    <text evidence="3 14">Belongs to the anaerobic coproporphyrinogen-III oxidase family.</text>
</comment>
<dbReference type="RefSeq" id="WP_161385637.1">
    <property type="nucleotide sequence ID" value="NZ_ARXX01000103.1"/>
</dbReference>
<keyword evidence="9 14" id="KW-0560">Oxidoreductase</keyword>
<keyword evidence="11 14" id="KW-0411">Iron-sulfur</keyword>
<gene>
    <name evidence="16" type="ORF">Y5W_03717</name>
</gene>
<evidence type="ECO:0000256" key="11">
    <source>
        <dbReference type="ARBA" id="ARBA00023014"/>
    </source>
</evidence>
<organism evidence="16 17">
    <name type="scientific">Alloalcanivorax profundimaris</name>
    <dbReference type="NCBI Taxonomy" id="2735259"/>
    <lineage>
        <taxon>Bacteria</taxon>
        <taxon>Pseudomonadati</taxon>
        <taxon>Pseudomonadota</taxon>
        <taxon>Gammaproteobacteria</taxon>
        <taxon>Oceanospirillales</taxon>
        <taxon>Alcanivoracaceae</taxon>
        <taxon>Alloalcanivorax</taxon>
    </lineage>
</organism>
<accession>A0ABS0AWA1</accession>
<evidence type="ECO:0000256" key="9">
    <source>
        <dbReference type="ARBA" id="ARBA00023002"/>
    </source>
</evidence>
<dbReference type="Gene3D" id="1.10.10.920">
    <property type="match status" value="1"/>
</dbReference>
<dbReference type="InterPro" id="IPR007197">
    <property type="entry name" value="rSAM"/>
</dbReference>
<evidence type="ECO:0000313" key="16">
    <source>
        <dbReference type="EMBL" id="MBF5058423.1"/>
    </source>
</evidence>
<protein>
    <recommendedName>
        <fullName evidence="14">Coproporphyrinogen-III oxidase</fullName>
        <ecNumber evidence="14">1.3.98.3</ecNumber>
    </recommendedName>
</protein>
<feature type="domain" description="Radical SAM core" evidence="15">
    <location>
        <begin position="45"/>
        <end position="289"/>
    </location>
</feature>
<keyword evidence="10 14" id="KW-0408">Iron</keyword>